<keyword evidence="2" id="KW-1185">Reference proteome</keyword>
<dbReference type="RefSeq" id="WP_190928053.1">
    <property type="nucleotide sequence ID" value="NZ_JACXJA010000015.1"/>
</dbReference>
<dbReference type="EMBL" id="JACXJA010000015">
    <property type="protein sequence ID" value="MBD2862813.1"/>
    <property type="molecule type" value="Genomic_DNA"/>
</dbReference>
<gene>
    <name evidence="1" type="ORF">IDH45_12540</name>
</gene>
<organism evidence="1 2">
    <name type="scientific">Paenibacillus oceani</name>
    <dbReference type="NCBI Taxonomy" id="2772510"/>
    <lineage>
        <taxon>Bacteria</taxon>
        <taxon>Bacillati</taxon>
        <taxon>Bacillota</taxon>
        <taxon>Bacilli</taxon>
        <taxon>Bacillales</taxon>
        <taxon>Paenibacillaceae</taxon>
        <taxon>Paenibacillus</taxon>
    </lineage>
</organism>
<dbReference type="AlphaFoldDB" id="A0A927C7I6"/>
<evidence type="ECO:0008006" key="3">
    <source>
        <dbReference type="Google" id="ProtNLM"/>
    </source>
</evidence>
<name>A0A927C7I6_9BACL</name>
<dbReference type="Proteomes" id="UP000639396">
    <property type="component" value="Unassembled WGS sequence"/>
</dbReference>
<comment type="caution">
    <text evidence="1">The sequence shown here is derived from an EMBL/GenBank/DDBJ whole genome shotgun (WGS) entry which is preliminary data.</text>
</comment>
<proteinExistence type="predicted"/>
<accession>A0A927C7I6</accession>
<evidence type="ECO:0000313" key="2">
    <source>
        <dbReference type="Proteomes" id="UP000639396"/>
    </source>
</evidence>
<sequence>MYVKVFNYVPELIRLGDADYTQYLDDLTEELSANQPKQWMIRASIENATKPFVADPNRDQSFQKLLDFDLRQLSCETANHVFHLLPCPIDDISIHILPAIESKGGGCCYAPGKFLLGIRCDELAPMRLKRNIAHEYSHTVRYTQEALIDSPNKSVFPSSKTMRGYLAYEGLAMVLGDSLYPHPGFPPYEVSAESEAAFWEKIDLDASGTDAYIRYISKRAYEISSRIVSSYLAKHEISIVEAHSRTDKELYWKSGYPFIR</sequence>
<protein>
    <recommendedName>
        <fullName evidence="3">DUF2268 domain-containing protein</fullName>
    </recommendedName>
</protein>
<reference evidence="1" key="1">
    <citation type="submission" date="2020-09" db="EMBL/GenBank/DDBJ databases">
        <title>A novel bacterium of genus Paenibacillus, isolated from South China Sea.</title>
        <authorList>
            <person name="Huang H."/>
            <person name="Mo K."/>
            <person name="Hu Y."/>
        </authorList>
    </citation>
    <scope>NUCLEOTIDE SEQUENCE</scope>
    <source>
        <strain evidence="1">IB182363</strain>
    </source>
</reference>
<evidence type="ECO:0000313" key="1">
    <source>
        <dbReference type="EMBL" id="MBD2862813.1"/>
    </source>
</evidence>